<dbReference type="Proteomes" id="UP000784294">
    <property type="component" value="Unassembled WGS sequence"/>
</dbReference>
<name>A0A3S5C9K3_9PLAT</name>
<keyword evidence="3" id="KW-1185">Reference proteome</keyword>
<accession>A0A3S5C9K3</accession>
<evidence type="ECO:0000256" key="1">
    <source>
        <dbReference type="SAM" id="MobiDB-lite"/>
    </source>
</evidence>
<organism evidence="2 3">
    <name type="scientific">Protopolystoma xenopodis</name>
    <dbReference type="NCBI Taxonomy" id="117903"/>
    <lineage>
        <taxon>Eukaryota</taxon>
        <taxon>Metazoa</taxon>
        <taxon>Spiralia</taxon>
        <taxon>Lophotrochozoa</taxon>
        <taxon>Platyhelminthes</taxon>
        <taxon>Monogenea</taxon>
        <taxon>Polyopisthocotylea</taxon>
        <taxon>Polystomatidea</taxon>
        <taxon>Polystomatidae</taxon>
        <taxon>Protopolystoma</taxon>
    </lineage>
</organism>
<reference evidence="2" key="1">
    <citation type="submission" date="2018-11" db="EMBL/GenBank/DDBJ databases">
        <authorList>
            <consortium name="Pathogen Informatics"/>
        </authorList>
    </citation>
    <scope>NUCLEOTIDE SEQUENCE</scope>
</reference>
<gene>
    <name evidence="2" type="ORF">PXEA_LOCUS37684</name>
</gene>
<dbReference type="AlphaFoldDB" id="A0A3S5C9K3"/>
<proteinExistence type="predicted"/>
<protein>
    <submittedName>
        <fullName evidence="2">Uncharacterized protein</fullName>
    </submittedName>
</protein>
<evidence type="ECO:0000313" key="3">
    <source>
        <dbReference type="Proteomes" id="UP000784294"/>
    </source>
</evidence>
<comment type="caution">
    <text evidence="2">The sequence shown here is derived from an EMBL/GenBank/DDBJ whole genome shotgun (WGS) entry which is preliminary data.</text>
</comment>
<evidence type="ECO:0000313" key="2">
    <source>
        <dbReference type="EMBL" id="VEL44244.1"/>
    </source>
</evidence>
<feature type="region of interest" description="Disordered" evidence="1">
    <location>
        <begin position="60"/>
        <end position="126"/>
    </location>
</feature>
<sequence>MKKPQVATTTRLTSSCFGIDLPSRHLGGSVWCCMCTRLSHILHPKELFPPQSCLRPYTADNRQPTVDTRHTTHNTQHTTDDNLPPHPPAPTMRVCAQLSVTPRPRAGRPASPPAHLPRPKPDRQAGRRHRLFLPFFGRCGNGKVVEPSCCPFSYKRLDTSTRIHTGQTIDNLAL</sequence>
<dbReference type="EMBL" id="CAAALY010292666">
    <property type="protein sequence ID" value="VEL44244.1"/>
    <property type="molecule type" value="Genomic_DNA"/>
</dbReference>
<feature type="non-terminal residue" evidence="2">
    <location>
        <position position="1"/>
    </location>
</feature>